<dbReference type="CDD" id="cd11643">
    <property type="entry name" value="Precorrin-6A-synthase"/>
    <property type="match status" value="1"/>
</dbReference>
<organism evidence="8 9">
    <name type="scientific">Inquilinus limosus MP06</name>
    <dbReference type="NCBI Taxonomy" id="1398085"/>
    <lineage>
        <taxon>Bacteria</taxon>
        <taxon>Pseudomonadati</taxon>
        <taxon>Pseudomonadota</taxon>
        <taxon>Alphaproteobacteria</taxon>
        <taxon>Rhodospirillales</taxon>
        <taxon>Rhodospirillaceae</taxon>
        <taxon>Inquilinus</taxon>
    </lineage>
</organism>
<evidence type="ECO:0000256" key="1">
    <source>
        <dbReference type="ARBA" id="ARBA00004953"/>
    </source>
</evidence>
<protein>
    <recommendedName>
        <fullName evidence="6">Precorrin-6A synthase [deacetylating]</fullName>
        <ecNumber evidence="6">2.1.1.152</ecNumber>
    </recommendedName>
</protein>
<evidence type="ECO:0000259" key="7">
    <source>
        <dbReference type="Pfam" id="PF00590"/>
    </source>
</evidence>
<dbReference type="Proteomes" id="UP000029995">
    <property type="component" value="Unassembled WGS sequence"/>
</dbReference>
<keyword evidence="3 6" id="KW-0489">Methyltransferase</keyword>
<reference evidence="8 9" key="1">
    <citation type="submission" date="2014-01" db="EMBL/GenBank/DDBJ databases">
        <title>Genome sequence determination for a cystic fibrosis isolate, Inquilinus limosus.</title>
        <authorList>
            <person name="Pino M."/>
            <person name="Di Conza J."/>
            <person name="Gutkind G."/>
        </authorList>
    </citation>
    <scope>NUCLEOTIDE SEQUENCE [LARGE SCALE GENOMIC DNA]</scope>
    <source>
        <strain evidence="8 9">MP06</strain>
    </source>
</reference>
<feature type="domain" description="Tetrapyrrole methylase" evidence="7">
    <location>
        <begin position="4"/>
        <end position="223"/>
    </location>
</feature>
<dbReference type="GO" id="GO:0032259">
    <property type="term" value="P:methylation"/>
    <property type="evidence" value="ECO:0007669"/>
    <property type="project" value="UniProtKB-KW"/>
</dbReference>
<dbReference type="EMBL" id="JANX01000050">
    <property type="protein sequence ID" value="KGM35071.1"/>
    <property type="molecule type" value="Genomic_DNA"/>
</dbReference>
<dbReference type="NCBIfam" id="TIGR02434">
    <property type="entry name" value="CobF"/>
    <property type="match status" value="1"/>
</dbReference>
<keyword evidence="5 6" id="KW-0949">S-adenosyl-L-methionine</keyword>
<dbReference type="AlphaFoldDB" id="A0A0A0D8M6"/>
<dbReference type="PIRSF" id="PIRSF036525">
    <property type="entry name" value="CobF"/>
    <property type="match status" value="1"/>
</dbReference>
<dbReference type="OrthoDB" id="9787471at2"/>
<evidence type="ECO:0000256" key="6">
    <source>
        <dbReference type="PIRNR" id="PIRNR036525"/>
    </source>
</evidence>
<dbReference type="Gene3D" id="3.30.950.10">
    <property type="entry name" value="Methyltransferase, Cobalt-precorrin-4 Transmethylase, Domain 2"/>
    <property type="match status" value="1"/>
</dbReference>
<dbReference type="Pfam" id="PF00590">
    <property type="entry name" value="TP_methylase"/>
    <property type="match status" value="1"/>
</dbReference>
<dbReference type="GO" id="GO:0043819">
    <property type="term" value="F:precorrin-6A synthase (deacetylating) activity"/>
    <property type="evidence" value="ECO:0007669"/>
    <property type="project" value="UniProtKB-EC"/>
</dbReference>
<dbReference type="SUPFAM" id="SSF53790">
    <property type="entry name" value="Tetrapyrrole methylase"/>
    <property type="match status" value="1"/>
</dbReference>
<dbReference type="RefSeq" id="WP_034833309.1">
    <property type="nucleotide sequence ID" value="NZ_JANX01000050.1"/>
</dbReference>
<dbReference type="InterPro" id="IPR012797">
    <property type="entry name" value="CobF"/>
</dbReference>
<dbReference type="InterPro" id="IPR000878">
    <property type="entry name" value="4pyrrol_Mease"/>
</dbReference>
<dbReference type="GO" id="GO:0009236">
    <property type="term" value="P:cobalamin biosynthetic process"/>
    <property type="evidence" value="ECO:0007669"/>
    <property type="project" value="UniProtKB-KW"/>
</dbReference>
<comment type="catalytic activity">
    <reaction evidence="6">
        <text>precorrin-5 + S-adenosyl-L-methionine + H2O = precorrin-6A + acetate + S-adenosyl-L-homocysteine + 2 H(+)</text>
        <dbReference type="Rhea" id="RHEA:18261"/>
        <dbReference type="ChEBI" id="CHEBI:15377"/>
        <dbReference type="ChEBI" id="CHEBI:15378"/>
        <dbReference type="ChEBI" id="CHEBI:30089"/>
        <dbReference type="ChEBI" id="CHEBI:57856"/>
        <dbReference type="ChEBI" id="CHEBI:59789"/>
        <dbReference type="ChEBI" id="CHEBI:77871"/>
        <dbReference type="ChEBI" id="CHEBI:77872"/>
        <dbReference type="EC" id="2.1.1.152"/>
    </reaction>
</comment>
<evidence type="ECO:0000256" key="4">
    <source>
        <dbReference type="ARBA" id="ARBA00022679"/>
    </source>
</evidence>
<name>A0A0A0D8M6_9PROT</name>
<comment type="pathway">
    <text evidence="1">Cofactor biosynthesis; adenosylcobalamin biosynthesis.</text>
</comment>
<keyword evidence="4 6" id="KW-0808">Transferase</keyword>
<dbReference type="EC" id="2.1.1.152" evidence="6"/>
<accession>A0A0A0D8M6</accession>
<proteinExistence type="predicted"/>
<evidence type="ECO:0000256" key="3">
    <source>
        <dbReference type="ARBA" id="ARBA00022603"/>
    </source>
</evidence>
<dbReference type="PANTHER" id="PTHR43467">
    <property type="entry name" value="COBALT-PRECORRIN-2 C(20)-METHYLTRANSFERASE"/>
    <property type="match status" value="1"/>
</dbReference>
<evidence type="ECO:0000313" key="8">
    <source>
        <dbReference type="EMBL" id="KGM35071.1"/>
    </source>
</evidence>
<dbReference type="PANTHER" id="PTHR43467:SF1">
    <property type="entry name" value="PRECORRIN-6A SYNTHASE [DEACETYLATING]"/>
    <property type="match status" value="1"/>
</dbReference>
<evidence type="ECO:0000256" key="2">
    <source>
        <dbReference type="ARBA" id="ARBA00022573"/>
    </source>
</evidence>
<gene>
    <name evidence="8" type="ORF">P409_06615</name>
</gene>
<evidence type="ECO:0000256" key="5">
    <source>
        <dbReference type="ARBA" id="ARBA00022691"/>
    </source>
</evidence>
<sequence length="253" mass="28337">MRTILVIGIGAGNPDYMTVQAIKALNRADVFFIPDKGTEKAALRELREEICDRFIEKPGYRTVGFKVPDRDGGGPNYRGGVEDWRNKLADAYEDLFREHLAEDGCGAFLVWGDPALYDSTLRILETIRERGLAFDIEVIPGISAVQALAAQHHIPLNRIGEPILVTTGRRIAGGLPEGLDNVVVMLDGETAFRKLDGADIDVYWGAYLGTPEEILVSGRLSEVTDEIDRVRREAREQHGWIMDTYLLRRIRED</sequence>
<dbReference type="Gene3D" id="3.40.1010.10">
    <property type="entry name" value="Cobalt-precorrin-4 Transmethylase, Domain 1"/>
    <property type="match status" value="1"/>
</dbReference>
<dbReference type="InterPro" id="IPR014776">
    <property type="entry name" value="4pyrrole_Mease_sub2"/>
</dbReference>
<dbReference type="InterPro" id="IPR014777">
    <property type="entry name" value="4pyrrole_Mease_sub1"/>
</dbReference>
<comment type="caution">
    <text evidence="8">The sequence shown here is derived from an EMBL/GenBank/DDBJ whole genome shotgun (WGS) entry which is preliminary data.</text>
</comment>
<evidence type="ECO:0000313" key="9">
    <source>
        <dbReference type="Proteomes" id="UP000029995"/>
    </source>
</evidence>
<keyword evidence="2" id="KW-0169">Cobalamin biosynthesis</keyword>
<dbReference type="InterPro" id="IPR035996">
    <property type="entry name" value="4pyrrol_Methylase_sf"/>
</dbReference>
<comment type="function">
    <text evidence="6">Catalyzes the methylation of C-1 in precorrin-5 and the subsequent extrusion of acetic acid from the resulting intermediate to form cobalt-precorrin-6A.</text>
</comment>